<dbReference type="GO" id="GO:0046872">
    <property type="term" value="F:metal ion binding"/>
    <property type="evidence" value="ECO:0007669"/>
    <property type="project" value="UniProtKB-KW"/>
</dbReference>
<dbReference type="InterPro" id="IPR000008">
    <property type="entry name" value="C2_dom"/>
</dbReference>
<dbReference type="GO" id="GO:0050765">
    <property type="term" value="P:negative regulation of phagocytosis"/>
    <property type="evidence" value="ECO:0007669"/>
    <property type="project" value="TreeGrafter"/>
</dbReference>
<dbReference type="InterPro" id="IPR037723">
    <property type="entry name" value="C2D_Ferlin"/>
</dbReference>
<evidence type="ECO:0000256" key="13">
    <source>
        <dbReference type="ARBA" id="ARBA00023329"/>
    </source>
</evidence>
<reference evidence="18" key="1">
    <citation type="submission" date="2025-08" db="UniProtKB">
        <authorList>
            <consortium name="Ensembl"/>
        </authorList>
    </citation>
    <scope>IDENTIFICATION</scope>
</reference>
<dbReference type="SMART" id="SM00693">
    <property type="entry name" value="DysFN"/>
    <property type="match status" value="2"/>
</dbReference>
<dbReference type="SMART" id="SM00694">
    <property type="entry name" value="DysFC"/>
    <property type="match status" value="2"/>
</dbReference>
<dbReference type="Pfam" id="PF00168">
    <property type="entry name" value="C2"/>
    <property type="match status" value="7"/>
</dbReference>
<feature type="domain" description="C2" evidence="17">
    <location>
        <begin position="333"/>
        <end position="470"/>
    </location>
</feature>
<keyword evidence="9" id="KW-0106">Calcium</keyword>
<protein>
    <submittedName>
        <fullName evidence="18">Dysferlin, limb girdle muscular dystrophy 2B (autosomal recessive)</fullName>
    </submittedName>
</protein>
<dbReference type="Pfam" id="PF08151">
    <property type="entry name" value="FerI"/>
    <property type="match status" value="1"/>
</dbReference>
<feature type="region of interest" description="Disordered" evidence="15">
    <location>
        <begin position="146"/>
        <end position="193"/>
    </location>
</feature>
<dbReference type="CDD" id="cd04011">
    <property type="entry name" value="C2B_Ferlin"/>
    <property type="match status" value="1"/>
</dbReference>
<dbReference type="PANTHER" id="PTHR12546">
    <property type="entry name" value="FER-1-LIKE"/>
    <property type="match status" value="1"/>
</dbReference>
<dbReference type="SMART" id="SM01200">
    <property type="entry name" value="FerA"/>
    <property type="match status" value="1"/>
</dbReference>
<dbReference type="GO" id="GO:0002281">
    <property type="term" value="P:macrophage activation involved in immune response"/>
    <property type="evidence" value="ECO:0007669"/>
    <property type="project" value="TreeGrafter"/>
</dbReference>
<evidence type="ECO:0000256" key="4">
    <source>
        <dbReference type="ARBA" id="ARBA00022475"/>
    </source>
</evidence>
<dbReference type="PROSITE" id="PS50004">
    <property type="entry name" value="C2"/>
    <property type="match status" value="7"/>
</dbReference>
<dbReference type="GO" id="GO:0001778">
    <property type="term" value="P:plasma membrane repair"/>
    <property type="evidence" value="ECO:0007669"/>
    <property type="project" value="TreeGrafter"/>
</dbReference>
<keyword evidence="11 16" id="KW-1133">Transmembrane helix</keyword>
<evidence type="ECO:0000256" key="9">
    <source>
        <dbReference type="ARBA" id="ARBA00022837"/>
    </source>
</evidence>
<keyword evidence="12 16" id="KW-0472">Membrane</keyword>
<organism evidence="18 19">
    <name type="scientific">Cyprinus carpio</name>
    <name type="common">Common carp</name>
    <dbReference type="NCBI Taxonomy" id="7962"/>
    <lineage>
        <taxon>Eukaryota</taxon>
        <taxon>Metazoa</taxon>
        <taxon>Chordata</taxon>
        <taxon>Craniata</taxon>
        <taxon>Vertebrata</taxon>
        <taxon>Euteleostomi</taxon>
        <taxon>Actinopterygii</taxon>
        <taxon>Neopterygii</taxon>
        <taxon>Teleostei</taxon>
        <taxon>Ostariophysi</taxon>
        <taxon>Cypriniformes</taxon>
        <taxon>Cyprinidae</taxon>
        <taxon>Cyprininae</taxon>
        <taxon>Cyprinus</taxon>
    </lineage>
</organism>
<dbReference type="InterPro" id="IPR012968">
    <property type="entry name" value="FerIin_dom"/>
</dbReference>
<feature type="domain" description="C2" evidence="17">
    <location>
        <begin position="1073"/>
        <end position="1197"/>
    </location>
</feature>
<keyword evidence="5" id="KW-0597">Phosphoprotein</keyword>
<evidence type="ECO:0000256" key="15">
    <source>
        <dbReference type="SAM" id="MobiDB-lite"/>
    </source>
</evidence>
<keyword evidence="4" id="KW-1003">Cell membrane</keyword>
<dbReference type="CDD" id="cd08374">
    <property type="entry name" value="C2F_Ferlin"/>
    <property type="match status" value="1"/>
</dbReference>
<dbReference type="Pfam" id="PF16165">
    <property type="entry name" value="Ferlin_C"/>
    <property type="match status" value="1"/>
</dbReference>
<dbReference type="SMART" id="SM01201">
    <property type="entry name" value="FerB"/>
    <property type="match status" value="1"/>
</dbReference>
<evidence type="ECO:0000256" key="5">
    <source>
        <dbReference type="ARBA" id="ARBA00022553"/>
    </source>
</evidence>
<dbReference type="Gene3D" id="2.60.40.150">
    <property type="entry name" value="C2 domain"/>
    <property type="match status" value="6"/>
</dbReference>
<keyword evidence="8" id="KW-0677">Repeat</keyword>
<evidence type="ECO:0000259" key="17">
    <source>
        <dbReference type="PROSITE" id="PS50004"/>
    </source>
</evidence>
<dbReference type="FunFam" id="2.60.40.150:FF:000009">
    <property type="entry name" value="dysferlin isoform X2"/>
    <property type="match status" value="1"/>
</dbReference>
<evidence type="ECO:0000256" key="2">
    <source>
        <dbReference type="ARBA" id="ARBA00004483"/>
    </source>
</evidence>
<feature type="region of interest" description="Disordered" evidence="15">
    <location>
        <begin position="1916"/>
        <end position="1935"/>
    </location>
</feature>
<dbReference type="SMART" id="SM01202">
    <property type="entry name" value="FerI"/>
    <property type="match status" value="1"/>
</dbReference>
<keyword evidence="6 16" id="KW-0812">Transmembrane</keyword>
<dbReference type="InterPro" id="IPR037720">
    <property type="entry name" value="C2B_Ferlin"/>
</dbReference>
<evidence type="ECO:0000256" key="10">
    <source>
        <dbReference type="ARBA" id="ARBA00022968"/>
    </source>
</evidence>
<dbReference type="Pfam" id="PF08150">
    <property type="entry name" value="FerB"/>
    <property type="match status" value="1"/>
</dbReference>
<feature type="coiled-coil region" evidence="14">
    <location>
        <begin position="619"/>
        <end position="646"/>
    </location>
</feature>
<keyword evidence="14" id="KW-0175">Coiled coil</keyword>
<dbReference type="InterPro" id="IPR055072">
    <property type="entry name" value="Ferlin_DSRM"/>
</dbReference>
<evidence type="ECO:0000256" key="12">
    <source>
        <dbReference type="ARBA" id="ARBA00023136"/>
    </source>
</evidence>
<evidence type="ECO:0000256" key="7">
    <source>
        <dbReference type="ARBA" id="ARBA00022723"/>
    </source>
</evidence>
<dbReference type="InterPro" id="IPR037722">
    <property type="entry name" value="C2C_Ferlin"/>
</dbReference>
<feature type="compositionally biased region" description="Basic and acidic residues" evidence="15">
    <location>
        <begin position="1919"/>
        <end position="1935"/>
    </location>
</feature>
<evidence type="ECO:0000256" key="8">
    <source>
        <dbReference type="ARBA" id="ARBA00022737"/>
    </source>
</evidence>
<evidence type="ECO:0000313" key="19">
    <source>
        <dbReference type="Proteomes" id="UP000694700"/>
    </source>
</evidence>
<comment type="similarity">
    <text evidence="3">Belongs to the ferlin family.</text>
</comment>
<feature type="domain" description="C2" evidence="17">
    <location>
        <begin position="1484"/>
        <end position="1602"/>
    </location>
</feature>
<keyword evidence="10" id="KW-0735">Signal-anchor</keyword>
<feature type="compositionally biased region" description="Basic residues" evidence="15">
    <location>
        <begin position="173"/>
        <end position="182"/>
    </location>
</feature>
<dbReference type="FunFam" id="2.60.40.150:FF:000021">
    <property type="entry name" value="dysferlin isoform X2"/>
    <property type="match status" value="1"/>
</dbReference>
<dbReference type="InterPro" id="IPR035892">
    <property type="entry name" value="C2_domain_sf"/>
</dbReference>
<dbReference type="PANTHER" id="PTHR12546:SF44">
    <property type="entry name" value="DYSFERLIN"/>
    <property type="match status" value="1"/>
</dbReference>
<dbReference type="Proteomes" id="UP000694700">
    <property type="component" value="Unplaced"/>
</dbReference>
<evidence type="ECO:0000256" key="3">
    <source>
        <dbReference type="ARBA" id="ARBA00007561"/>
    </source>
</evidence>
<evidence type="ECO:0000256" key="16">
    <source>
        <dbReference type="SAM" id="Phobius"/>
    </source>
</evidence>
<sequence length="2008" mass="230510">MLRVFILCAQNVLTHEEDISDAYCTVTYEGTKKKTKVIKNNVNPVWNEGFEWDLKGVPLESAAELHVVVKDHEKMGRNRFLGECRVALRDVLNSPNLAATFTVSLVDTKKNSTGVRFSVHHFFSLDTMGEEDTESMLMMEVVEEPEPVPGTQGQDTGAPTAPPKKAPPNFNHGLKKKKRHSNKSPLSDKPQDLQVRLRIIEGRQLPGVNIKPVVKVTVGGQTKRTRIKKGNNPFFDETFFLNFFEKPSDLFDEPIFITVFDSKSLRKDSVIGEFKLDVGMVYTEHRHAILRKWLLLADPDDLSAGARGYLKVSMFVLSAGDEPPMDKKEGLEEKEDIEGNLLRPAGLTLTGATFTLRVYRAEDLPQMDDALMDGVKQFLGFETNRKNLVDPFVEVNFAGKTVLLSKILEKNANPQWNQSLTLPIRFPSMCEKMRLRILDWDRANHNDVIGTTHLCISKISAPGGEIEGRLYKFPPMTFHVDDNIGFLPTFGPCYVNMYGSPREFTAFSDPHEALNFGKGEGVAYRGRVLLEVITKLSHQVEQKAEDIHPDDLLVVENDLNDSERSCDTESWTNGLSNMTSTVLHGYLGCHYYYLPWGNVKPVVVLSSEWEDIALRIEALNMLLSIVDRLESNLEQVQLTLKANSDEQEVEHKVIQLLDDVIADCSEELPELDKWPCVTALDKALRNLRKINMQQIVQAALALKHGPETELSAVLEQAEDWTHRLRHLSEEPQNSLPDIIIWMLQGDRRVAYHRIPAHQVLFSHGYCGKHCGQLQTIFMKNPQEDGGYSKIPAQLRVKVWFGLTADVKSFNQFAEGKLSVFAETYENQTKLALVGNWGTTGLTYPKFSDVTGRIKLPKECFKPPPGWSWAGDWYISPEKTLLYDADAGHVSFLEEVFENQMRFPGGQWIGMPEGYTDVNGEKAMPKDEIECPPGWVWEDIEWSEDLKHAVDDQGWEYGITLPPDRRPKSWAPSEKMYHTNRRRRWIRLRRRDMQKMEALRKRPDESEREGWEYASLFGWKFHLKQKKTDSFRRRRWRCRMEPLEKTGPAAIFSLECSLVMRVDYLSDSVTTTFGVNRPIISCFFDNGTLYHLRCYLYQARDLLAMDKDSFSDSYAIVSFLHQSQKTVTVRNTLNPTWDQTLIFYEVEIFGDHLAAERNPPHIVVELYDQDTYGADEFMGRCVCQSSMVSSPRLAWYPIQKAGKPAGELLAAFELIRRDKPAVHHIPGQEVSHIFSKDSDLPYPPPQREPNVYMVPQGIKPVLQRTAIEILVWGLRNLKSFQLASVTSPSLQVECGGCVVQSCVIRNTKKNLNFDVNTLFIDVRLPKEELYMPPLVIKVIDNRQFGRKPVVGQCTVHSLNEFRCQPESLDRDPTEEEFDDFLVDIDDKEPLIPGQQDEFMDWWSKFYASTGERNKCGSYLEKGFDTLQVYDRELEMAEGFEQLADFCQTFKLHRGRVQNESEDPSVVGEFKGSFKIYPLPDDPSMPIPPRQFRKLPPNGLEECLVRVYIIQAYGLQPKDANGKCDPYVKITLGKKSVDDHDSYIPCTLDPVFGKMFELTCSLPLEKDLKIALYDYDMVTKDEKIGETIIDLENRFLSRHGARCGLPQSYCLSGVNQWRDQLKPSQLLYRLCERQNYKLPVYKQDRIYFRGQEYTVADLDEGKALNAHLGPVMERLALLVLRSQCLVPEHVETRPLYSPLQPDIEQGRLQMWVDVFPKSLGPPGPPFNITPRKAKKFFLRCIIWNTRDVILDDVSVTGEKMSDIYVKGWMHGHEENKQKTDVHYRSLGGEGNFNWRFLFPFHYLPAEQLCTIDKKEHFWSLDKVETKFSPKLTIQIWDNDKFSFDDFLGSLEMDLNHMLSPAKSPEKCGLEMLSQSQDKLVSLFEQKTVKGWWPCMCDRENEKILAGKLEMSLEIISEQEQDERPAGLGRDEPNMNPHLDEPQRPGTSFLWFSSPYKTFKFIVWRRFKWLILGFFVLFFIILFLGVFLYAFPNYAAMKMVGPFSGVRKGTQ</sequence>
<dbReference type="InterPro" id="IPR012561">
    <property type="entry name" value="Ferlin_B-domain"/>
</dbReference>
<feature type="transmembrane region" description="Helical" evidence="16">
    <location>
        <begin position="1966"/>
        <end position="1988"/>
    </location>
</feature>
<dbReference type="FunFam" id="2.60.40.150:FF:000033">
    <property type="entry name" value="dysferlin isoform X2"/>
    <property type="match status" value="1"/>
</dbReference>
<dbReference type="InterPro" id="IPR037721">
    <property type="entry name" value="Ferlin"/>
</dbReference>
<comment type="subcellular location">
    <subcellularLocation>
        <location evidence="1">Cell membrane</location>
        <topology evidence="1">Single-pass type II membrane protein</topology>
    </subcellularLocation>
    <subcellularLocation>
        <location evidence="2">Cytoplasmic vesicle membrane</location>
        <topology evidence="2">Single-pass type II membrane protein</topology>
    </subcellularLocation>
</comment>
<evidence type="ECO:0000313" key="18">
    <source>
        <dbReference type="Ensembl" id="ENSCCRP00015033118.1"/>
    </source>
</evidence>
<evidence type="ECO:0000256" key="6">
    <source>
        <dbReference type="ARBA" id="ARBA00022692"/>
    </source>
</evidence>
<dbReference type="SMART" id="SM00239">
    <property type="entry name" value="C2"/>
    <property type="match status" value="7"/>
</dbReference>
<dbReference type="InterPro" id="IPR037725">
    <property type="entry name" value="C2F_Ferlin"/>
</dbReference>
<dbReference type="SUPFAM" id="SSF49562">
    <property type="entry name" value="C2 domain (Calcium/lipid-binding domain, CaLB)"/>
    <property type="match status" value="7"/>
</dbReference>
<feature type="domain" description="C2" evidence="17">
    <location>
        <begin position="1"/>
        <end position="101"/>
    </location>
</feature>
<dbReference type="GO" id="GO:0006906">
    <property type="term" value="P:vesicle fusion"/>
    <property type="evidence" value="ECO:0007669"/>
    <property type="project" value="TreeGrafter"/>
</dbReference>
<dbReference type="InterPro" id="IPR037724">
    <property type="entry name" value="C2E_Ferlin"/>
</dbReference>
<keyword evidence="13" id="KW-0968">Cytoplasmic vesicle</keyword>
<dbReference type="CDD" id="cd04018">
    <property type="entry name" value="C2C_Ferlin"/>
    <property type="match status" value="1"/>
</dbReference>
<dbReference type="GO" id="GO:0030315">
    <property type="term" value="C:T-tubule"/>
    <property type="evidence" value="ECO:0007669"/>
    <property type="project" value="TreeGrafter"/>
</dbReference>
<evidence type="ECO:0000256" key="11">
    <source>
        <dbReference type="ARBA" id="ARBA00022989"/>
    </source>
</evidence>
<keyword evidence="7" id="KW-0479">Metal-binding</keyword>
<dbReference type="FunFam" id="2.60.40.150:FF:000026">
    <property type="entry name" value="dysferlin isoform X2"/>
    <property type="match status" value="1"/>
</dbReference>
<dbReference type="InterPro" id="IPR006614">
    <property type="entry name" value="Peroxin/Ferlin"/>
</dbReference>
<feature type="domain" description="C2" evidence="17">
    <location>
        <begin position="175"/>
        <end position="294"/>
    </location>
</feature>
<accession>A0A8C1YVB3</accession>
<feature type="domain" description="C2" evidence="17">
    <location>
        <begin position="1718"/>
        <end position="1866"/>
    </location>
</feature>
<dbReference type="Ensembl" id="ENSCCRT00015034264.1">
    <property type="protein sequence ID" value="ENSCCRP00015033118.1"/>
    <property type="gene ID" value="ENSCCRG00015008800.1"/>
</dbReference>
<evidence type="ECO:0000256" key="1">
    <source>
        <dbReference type="ARBA" id="ARBA00004401"/>
    </source>
</evidence>
<feature type="domain" description="C2" evidence="17">
    <location>
        <begin position="1242"/>
        <end position="1371"/>
    </location>
</feature>
<evidence type="ECO:0000256" key="14">
    <source>
        <dbReference type="SAM" id="Coils"/>
    </source>
</evidence>
<name>A0A8C1YVB3_CYPCA</name>
<dbReference type="InterPro" id="IPR032362">
    <property type="entry name" value="Ferlin_C"/>
</dbReference>
<dbReference type="GO" id="GO:0002280">
    <property type="term" value="P:monocyte activation involved in immune response"/>
    <property type="evidence" value="ECO:0007669"/>
    <property type="project" value="TreeGrafter"/>
</dbReference>
<dbReference type="CDD" id="cd04037">
    <property type="entry name" value="C2E_Ferlin"/>
    <property type="match status" value="1"/>
</dbReference>
<dbReference type="Pfam" id="PF22901">
    <property type="entry name" value="dsrm_Ferlin"/>
    <property type="match status" value="1"/>
</dbReference>
<dbReference type="InterPro" id="IPR012560">
    <property type="entry name" value="Ferlin_A-domain"/>
</dbReference>
<proteinExistence type="inferred from homology"/>
<dbReference type="Pfam" id="PF08165">
    <property type="entry name" value="FerA"/>
    <property type="match status" value="1"/>
</dbReference>
<dbReference type="GO" id="GO:0033292">
    <property type="term" value="P:T-tubule organization"/>
    <property type="evidence" value="ECO:0007669"/>
    <property type="project" value="TreeGrafter"/>
</dbReference>
<dbReference type="CDD" id="cd04017">
    <property type="entry name" value="C2D_Ferlin"/>
    <property type="match status" value="1"/>
</dbReference>
<dbReference type="GO" id="GO:0030659">
    <property type="term" value="C:cytoplasmic vesicle membrane"/>
    <property type="evidence" value="ECO:0007669"/>
    <property type="project" value="UniProtKB-SubCell"/>
</dbReference>